<gene>
    <name evidence="1" type="ORF">MM415A00769_0013</name>
</gene>
<proteinExistence type="predicted"/>
<name>A0A6M3KE39_9ZZZZ</name>
<sequence length="69" mass="8051">MVFSDITITVSFAGKEYKRTLHGLRPFAADSLVLVLRWVCRIMERLFNLKYSENKKQYNLVNGEIVEAK</sequence>
<accession>A0A6M3KE39</accession>
<evidence type="ECO:0000313" key="1">
    <source>
        <dbReference type="EMBL" id="QJA80163.1"/>
    </source>
</evidence>
<protein>
    <submittedName>
        <fullName evidence="1">Uncharacterized protein</fullName>
    </submittedName>
</protein>
<organism evidence="1">
    <name type="scientific">viral metagenome</name>
    <dbReference type="NCBI Taxonomy" id="1070528"/>
    <lineage>
        <taxon>unclassified sequences</taxon>
        <taxon>metagenomes</taxon>
        <taxon>organismal metagenomes</taxon>
    </lineage>
</organism>
<dbReference type="EMBL" id="MT142409">
    <property type="protein sequence ID" value="QJA80163.1"/>
    <property type="molecule type" value="Genomic_DNA"/>
</dbReference>
<dbReference type="AlphaFoldDB" id="A0A6M3KE39"/>
<reference evidence="1" key="1">
    <citation type="submission" date="2020-03" db="EMBL/GenBank/DDBJ databases">
        <title>The deep terrestrial virosphere.</title>
        <authorList>
            <person name="Holmfeldt K."/>
            <person name="Nilsson E."/>
            <person name="Simone D."/>
            <person name="Lopez-Fernandez M."/>
            <person name="Wu X."/>
            <person name="de Brujin I."/>
            <person name="Lundin D."/>
            <person name="Andersson A."/>
            <person name="Bertilsson S."/>
            <person name="Dopson M."/>
        </authorList>
    </citation>
    <scope>NUCLEOTIDE SEQUENCE</scope>
    <source>
        <strain evidence="1">MM415A00769</strain>
    </source>
</reference>